<dbReference type="PATRIC" id="fig|66969.6.peg.2445"/>
<organism evidence="4 5">
    <name type="scientific">Legionella waltersii</name>
    <dbReference type="NCBI Taxonomy" id="66969"/>
    <lineage>
        <taxon>Bacteria</taxon>
        <taxon>Pseudomonadati</taxon>
        <taxon>Pseudomonadota</taxon>
        <taxon>Gammaproteobacteria</taxon>
        <taxon>Legionellales</taxon>
        <taxon>Legionellaceae</taxon>
        <taxon>Legionella</taxon>
    </lineage>
</organism>
<dbReference type="SMART" id="SM00062">
    <property type="entry name" value="PBPb"/>
    <property type="match status" value="1"/>
</dbReference>
<sequence length="241" mass="26704">MKIIMFLIVFTTNLVAYGRPIIFGVVNNAPPFSSPSGDGKEFFGFNVDLTNGICDHLNIQCKIIGLPLVQLIPKLDSGEVDVISAPVPIHTNTGDKHIFSLPYLPSEAQILTLRSSNFNKVEDLDGKNVGVLRYTFYDNLSNSKYANMFNLKEYNVAADMGTALLNKQIDAVIINQRSASFIISNMVNNFKTVGNKFTIGEGYAMFALTTNADLIKQINQALLNMENDGSYMNIYNAYFSQ</sequence>
<dbReference type="OrthoDB" id="5650461at2"/>
<feature type="domain" description="Solute-binding protein family 3/N-terminal" evidence="3">
    <location>
        <begin position="20"/>
        <end position="241"/>
    </location>
</feature>
<proteinExistence type="inferred from homology"/>
<evidence type="ECO:0000256" key="1">
    <source>
        <dbReference type="ARBA" id="ARBA00010333"/>
    </source>
</evidence>
<accession>A0A0W1A5B5</accession>
<name>A0A0W1A5B5_9GAMM</name>
<dbReference type="PANTHER" id="PTHR35936:SF19">
    <property type="entry name" value="AMINO-ACID-BINDING PROTEIN YXEM-RELATED"/>
    <property type="match status" value="1"/>
</dbReference>
<dbReference type="Proteomes" id="UP000054729">
    <property type="component" value="Unassembled WGS sequence"/>
</dbReference>
<reference evidence="4 5" key="1">
    <citation type="submission" date="2015-11" db="EMBL/GenBank/DDBJ databases">
        <title>Genomic analysis of 38 Legionella species identifies large and diverse effector repertoires.</title>
        <authorList>
            <person name="Burstein D."/>
            <person name="Amaro F."/>
            <person name="Zusman T."/>
            <person name="Lifshitz Z."/>
            <person name="Cohen O."/>
            <person name="Gilbert J.A."/>
            <person name="Pupko T."/>
            <person name="Shuman H.A."/>
            <person name="Segal G."/>
        </authorList>
    </citation>
    <scope>NUCLEOTIDE SEQUENCE [LARGE SCALE GENOMIC DNA]</scope>
    <source>
        <strain evidence="4 5">ATCC 51914</strain>
    </source>
</reference>
<gene>
    <name evidence="4" type="ORF">Lwal_2248</name>
</gene>
<dbReference type="Gene3D" id="3.40.190.10">
    <property type="entry name" value="Periplasmic binding protein-like II"/>
    <property type="match status" value="2"/>
</dbReference>
<dbReference type="EMBL" id="LNZB01000051">
    <property type="protein sequence ID" value="KTD76526.1"/>
    <property type="molecule type" value="Genomic_DNA"/>
</dbReference>
<dbReference type="Pfam" id="PF00497">
    <property type="entry name" value="SBP_bac_3"/>
    <property type="match status" value="1"/>
</dbReference>
<dbReference type="STRING" id="66969.Lwal_2248"/>
<dbReference type="PANTHER" id="PTHR35936">
    <property type="entry name" value="MEMBRANE-BOUND LYTIC MUREIN TRANSGLYCOSYLASE F"/>
    <property type="match status" value="1"/>
</dbReference>
<dbReference type="InterPro" id="IPR001638">
    <property type="entry name" value="Solute-binding_3/MltF_N"/>
</dbReference>
<dbReference type="AlphaFoldDB" id="A0A0W1A5B5"/>
<dbReference type="RefSeq" id="WP_058480878.1">
    <property type="nucleotide sequence ID" value="NZ_CAAAIQ010000001.1"/>
</dbReference>
<dbReference type="SUPFAM" id="SSF53850">
    <property type="entry name" value="Periplasmic binding protein-like II"/>
    <property type="match status" value="1"/>
</dbReference>
<comment type="caution">
    <text evidence="4">The sequence shown here is derived from an EMBL/GenBank/DDBJ whole genome shotgun (WGS) entry which is preliminary data.</text>
</comment>
<evidence type="ECO:0000313" key="4">
    <source>
        <dbReference type="EMBL" id="KTD76526.1"/>
    </source>
</evidence>
<evidence type="ECO:0000256" key="2">
    <source>
        <dbReference type="ARBA" id="ARBA00022729"/>
    </source>
</evidence>
<comment type="similarity">
    <text evidence="1">Belongs to the bacterial solute-binding protein 3 family.</text>
</comment>
<protein>
    <submittedName>
        <fullName evidence="4">Glutamine ABC transporter</fullName>
    </submittedName>
</protein>
<keyword evidence="2" id="KW-0732">Signal</keyword>
<keyword evidence="5" id="KW-1185">Reference proteome</keyword>
<evidence type="ECO:0000313" key="5">
    <source>
        <dbReference type="Proteomes" id="UP000054729"/>
    </source>
</evidence>
<evidence type="ECO:0000259" key="3">
    <source>
        <dbReference type="SMART" id="SM00062"/>
    </source>
</evidence>